<dbReference type="AlphaFoldDB" id="A0A6M0CSS0"/>
<dbReference type="EMBL" id="JAABOQ010000002">
    <property type="protein sequence ID" value="NER16880.1"/>
    <property type="molecule type" value="Genomic_DNA"/>
</dbReference>
<dbReference type="SUPFAM" id="SSF47336">
    <property type="entry name" value="ACP-like"/>
    <property type="match status" value="1"/>
</dbReference>
<sequence length="83" mass="9529">MDKEQLLLKITEAFSKVLEHNNFELQNETTANDVDGWDSVTHMMIINEIENLFSIKFQLMDLMNMQNVGDLVAVLEKELASKA</sequence>
<dbReference type="PROSITE" id="PS50075">
    <property type="entry name" value="CARRIER"/>
    <property type="match status" value="1"/>
</dbReference>
<dbReference type="InterPro" id="IPR036736">
    <property type="entry name" value="ACP-like_sf"/>
</dbReference>
<dbReference type="RefSeq" id="WP_164030509.1">
    <property type="nucleotide sequence ID" value="NZ_JAABOQ010000002.1"/>
</dbReference>
<proteinExistence type="predicted"/>
<reference evidence="2 3" key="1">
    <citation type="submission" date="2020-01" db="EMBL/GenBank/DDBJ databases">
        <title>Spongiivirga citrea KCTC 32990T.</title>
        <authorList>
            <person name="Wang G."/>
        </authorList>
    </citation>
    <scope>NUCLEOTIDE SEQUENCE [LARGE SCALE GENOMIC DNA]</scope>
    <source>
        <strain evidence="2 3">KCTC 32990</strain>
    </source>
</reference>
<organism evidence="2 3">
    <name type="scientific">Spongiivirga citrea</name>
    <dbReference type="NCBI Taxonomy" id="1481457"/>
    <lineage>
        <taxon>Bacteria</taxon>
        <taxon>Pseudomonadati</taxon>
        <taxon>Bacteroidota</taxon>
        <taxon>Flavobacteriia</taxon>
        <taxon>Flavobacteriales</taxon>
        <taxon>Flavobacteriaceae</taxon>
        <taxon>Spongiivirga</taxon>
    </lineage>
</organism>
<gene>
    <name evidence="2" type="ORF">GWK10_06640</name>
</gene>
<dbReference type="Pfam" id="PF00550">
    <property type="entry name" value="PP-binding"/>
    <property type="match status" value="1"/>
</dbReference>
<comment type="caution">
    <text evidence="2">The sequence shown here is derived from an EMBL/GenBank/DDBJ whole genome shotgun (WGS) entry which is preliminary data.</text>
</comment>
<protein>
    <submittedName>
        <fullName evidence="2">Acyl carrier protein</fullName>
    </submittedName>
</protein>
<evidence type="ECO:0000259" key="1">
    <source>
        <dbReference type="PROSITE" id="PS50075"/>
    </source>
</evidence>
<dbReference type="Proteomes" id="UP000474296">
    <property type="component" value="Unassembled WGS sequence"/>
</dbReference>
<name>A0A6M0CSS0_9FLAO</name>
<accession>A0A6M0CSS0</accession>
<evidence type="ECO:0000313" key="2">
    <source>
        <dbReference type="EMBL" id="NER16880.1"/>
    </source>
</evidence>
<evidence type="ECO:0000313" key="3">
    <source>
        <dbReference type="Proteomes" id="UP000474296"/>
    </source>
</evidence>
<feature type="domain" description="Carrier" evidence="1">
    <location>
        <begin position="1"/>
        <end position="79"/>
    </location>
</feature>
<dbReference type="InterPro" id="IPR009081">
    <property type="entry name" value="PP-bd_ACP"/>
</dbReference>
<keyword evidence="3" id="KW-1185">Reference proteome</keyword>
<dbReference type="Gene3D" id="1.10.1200.10">
    <property type="entry name" value="ACP-like"/>
    <property type="match status" value="1"/>
</dbReference>